<proteinExistence type="predicted"/>
<feature type="region of interest" description="Disordered" evidence="1">
    <location>
        <begin position="128"/>
        <end position="147"/>
    </location>
</feature>
<evidence type="ECO:0000256" key="1">
    <source>
        <dbReference type="SAM" id="MobiDB-lite"/>
    </source>
</evidence>
<sequence length="147" mass="16332">MIDEVEEGCFNINEVRFAIDQSSDHKDSTTGNNGDAMDMEISWTHGPGPSKNHPQLFSGNSSEERARASQLYVTRNKDGGVTRREHSSQKQKKGELFDDVNSLLLDSEMIDEVEEGCFNINEVRFAIDQSSDHKDSTTGNNGDAMDS</sequence>
<accession>A0ABC8RPS2</accession>
<evidence type="ECO:0000313" key="2">
    <source>
        <dbReference type="EMBL" id="CAK9144012.1"/>
    </source>
</evidence>
<name>A0ABC8RPS2_9AQUA</name>
<dbReference type="Proteomes" id="UP001642360">
    <property type="component" value="Unassembled WGS sequence"/>
</dbReference>
<protein>
    <submittedName>
        <fullName evidence="2">Uncharacterized protein</fullName>
    </submittedName>
</protein>
<feature type="compositionally biased region" description="Basic and acidic residues" evidence="1">
    <location>
        <begin position="75"/>
        <end position="94"/>
    </location>
</feature>
<gene>
    <name evidence="2" type="ORF">ILEXP_LOCUS11756</name>
</gene>
<evidence type="ECO:0000313" key="3">
    <source>
        <dbReference type="Proteomes" id="UP001642360"/>
    </source>
</evidence>
<feature type="compositionally biased region" description="Polar residues" evidence="1">
    <location>
        <begin position="52"/>
        <end position="61"/>
    </location>
</feature>
<organism evidence="2 3">
    <name type="scientific">Ilex paraguariensis</name>
    <name type="common">yerba mate</name>
    <dbReference type="NCBI Taxonomy" id="185542"/>
    <lineage>
        <taxon>Eukaryota</taxon>
        <taxon>Viridiplantae</taxon>
        <taxon>Streptophyta</taxon>
        <taxon>Embryophyta</taxon>
        <taxon>Tracheophyta</taxon>
        <taxon>Spermatophyta</taxon>
        <taxon>Magnoliopsida</taxon>
        <taxon>eudicotyledons</taxon>
        <taxon>Gunneridae</taxon>
        <taxon>Pentapetalae</taxon>
        <taxon>asterids</taxon>
        <taxon>campanulids</taxon>
        <taxon>Aquifoliales</taxon>
        <taxon>Aquifoliaceae</taxon>
        <taxon>Ilex</taxon>
    </lineage>
</organism>
<dbReference type="AlphaFoldDB" id="A0ABC8RPS2"/>
<reference evidence="2 3" key="1">
    <citation type="submission" date="2024-02" db="EMBL/GenBank/DDBJ databases">
        <authorList>
            <person name="Vignale AGUSTIN F."/>
            <person name="Sosa J E."/>
            <person name="Modenutti C."/>
        </authorList>
    </citation>
    <scope>NUCLEOTIDE SEQUENCE [LARGE SCALE GENOMIC DNA]</scope>
</reference>
<keyword evidence="3" id="KW-1185">Reference proteome</keyword>
<dbReference type="EMBL" id="CAUOFW020001358">
    <property type="protein sequence ID" value="CAK9144012.1"/>
    <property type="molecule type" value="Genomic_DNA"/>
</dbReference>
<comment type="caution">
    <text evidence="2">The sequence shown here is derived from an EMBL/GenBank/DDBJ whole genome shotgun (WGS) entry which is preliminary data.</text>
</comment>
<feature type="region of interest" description="Disordered" evidence="1">
    <location>
        <begin position="22"/>
        <end position="94"/>
    </location>
</feature>